<keyword evidence="3" id="KW-1185">Reference proteome</keyword>
<evidence type="ECO:0000313" key="2">
    <source>
        <dbReference type="EMBL" id="KAL3524196.1"/>
    </source>
</evidence>
<comment type="caution">
    <text evidence="2">The sequence shown here is derived from an EMBL/GenBank/DDBJ whole genome shotgun (WGS) entry which is preliminary data.</text>
</comment>
<name>A0ABD2ZXM3_9GENT</name>
<evidence type="ECO:0008006" key="4">
    <source>
        <dbReference type="Google" id="ProtNLM"/>
    </source>
</evidence>
<dbReference type="Proteomes" id="UP001630127">
    <property type="component" value="Unassembled WGS sequence"/>
</dbReference>
<sequence>MDTEDRLLEFTMERKEPSDATTRKRIRQSISVPFIWEVIPGTPKKDWKPNTALPKKLVTPPPPLKLIASVPFEWEEKPGTPLPCFSQLPPPGSPLIALAHANINSFRENSCFGGINDDQDGGEEIEKLESCPETSESETTDDSFSSASAPSSLLANGLIPTLAISNAVPVEEIFMTGPASPAASETDSSSTCSSYETGHTSLAGASFLEWLFPNLLTTPQSDFLEKGCVSNTQEKRQQSYDFECERDYSSAAATRKPHTLGELIMMSRRRSYNQRKAVQMRTQNLSKEQNFMKTNALGCCIVGSSNIVGRFYRRWMRQLQLKLMM</sequence>
<dbReference type="PANTHER" id="PTHR37767:SF1">
    <property type="entry name" value="HYDROXYPROLINE-RICH GLYCOPROTEIN FAMILY PROTEIN"/>
    <property type="match status" value="1"/>
</dbReference>
<accession>A0ABD2ZXM3</accession>
<reference evidence="2 3" key="1">
    <citation type="submission" date="2024-11" db="EMBL/GenBank/DDBJ databases">
        <title>A near-complete genome assembly of Cinchona calisaya.</title>
        <authorList>
            <person name="Lian D.C."/>
            <person name="Zhao X.W."/>
            <person name="Wei L."/>
        </authorList>
    </citation>
    <scope>NUCLEOTIDE SEQUENCE [LARGE SCALE GENOMIC DNA]</scope>
    <source>
        <tissue evidence="2">Nenye</tissue>
    </source>
</reference>
<evidence type="ECO:0000313" key="3">
    <source>
        <dbReference type="Proteomes" id="UP001630127"/>
    </source>
</evidence>
<dbReference type="EMBL" id="JBJUIK010000007">
    <property type="protein sequence ID" value="KAL3524196.1"/>
    <property type="molecule type" value="Genomic_DNA"/>
</dbReference>
<organism evidence="2 3">
    <name type="scientific">Cinchona calisaya</name>
    <dbReference type="NCBI Taxonomy" id="153742"/>
    <lineage>
        <taxon>Eukaryota</taxon>
        <taxon>Viridiplantae</taxon>
        <taxon>Streptophyta</taxon>
        <taxon>Embryophyta</taxon>
        <taxon>Tracheophyta</taxon>
        <taxon>Spermatophyta</taxon>
        <taxon>Magnoliopsida</taxon>
        <taxon>eudicotyledons</taxon>
        <taxon>Gunneridae</taxon>
        <taxon>Pentapetalae</taxon>
        <taxon>asterids</taxon>
        <taxon>lamiids</taxon>
        <taxon>Gentianales</taxon>
        <taxon>Rubiaceae</taxon>
        <taxon>Cinchonoideae</taxon>
        <taxon>Cinchoneae</taxon>
        <taxon>Cinchona</taxon>
    </lineage>
</organism>
<gene>
    <name evidence="2" type="ORF">ACH5RR_017030</name>
</gene>
<proteinExistence type="predicted"/>
<evidence type="ECO:0000256" key="1">
    <source>
        <dbReference type="SAM" id="MobiDB-lite"/>
    </source>
</evidence>
<protein>
    <recommendedName>
        <fullName evidence="4">Hydroxyproline-rich glycoprotein family protein</fullName>
    </recommendedName>
</protein>
<dbReference type="PANTHER" id="PTHR37767">
    <property type="entry name" value="HYDROXYPROLINE-RICH GLYCOPROTEIN FAMILY PROTEIN"/>
    <property type="match status" value="1"/>
</dbReference>
<feature type="region of interest" description="Disordered" evidence="1">
    <location>
        <begin position="127"/>
        <end position="148"/>
    </location>
</feature>
<dbReference type="AlphaFoldDB" id="A0ABD2ZXM3"/>